<organism evidence="6 7">
    <name type="scientific">Escallonia herrerae</name>
    <dbReference type="NCBI Taxonomy" id="1293975"/>
    <lineage>
        <taxon>Eukaryota</taxon>
        <taxon>Viridiplantae</taxon>
        <taxon>Streptophyta</taxon>
        <taxon>Embryophyta</taxon>
        <taxon>Tracheophyta</taxon>
        <taxon>Spermatophyta</taxon>
        <taxon>Magnoliopsida</taxon>
        <taxon>eudicotyledons</taxon>
        <taxon>Gunneridae</taxon>
        <taxon>Pentapetalae</taxon>
        <taxon>asterids</taxon>
        <taxon>campanulids</taxon>
        <taxon>Escalloniales</taxon>
        <taxon>Escalloniaceae</taxon>
        <taxon>Escallonia</taxon>
    </lineage>
</organism>
<evidence type="ECO:0000313" key="7">
    <source>
        <dbReference type="Proteomes" id="UP001188597"/>
    </source>
</evidence>
<feature type="compositionally biased region" description="Acidic residues" evidence="5">
    <location>
        <begin position="98"/>
        <end position="111"/>
    </location>
</feature>
<dbReference type="InterPro" id="IPR019186">
    <property type="entry name" value="Nucleolar_protein_12"/>
</dbReference>
<dbReference type="PANTHER" id="PTHR14577:SF0">
    <property type="entry name" value="NUCLEOLAR PROTEIN 12"/>
    <property type="match status" value="1"/>
</dbReference>
<feature type="compositionally biased region" description="Basic and acidic residues" evidence="5">
    <location>
        <begin position="62"/>
        <end position="73"/>
    </location>
</feature>
<feature type="region of interest" description="Disordered" evidence="5">
    <location>
        <begin position="50"/>
        <end position="122"/>
    </location>
</feature>
<feature type="region of interest" description="Disordered" evidence="5">
    <location>
        <begin position="1"/>
        <end position="21"/>
    </location>
</feature>
<evidence type="ECO:0000256" key="5">
    <source>
        <dbReference type="SAM" id="MobiDB-lite"/>
    </source>
</evidence>
<name>A0AA88VU19_9ASTE</name>
<evidence type="ECO:0000313" key="6">
    <source>
        <dbReference type="EMBL" id="KAK3013399.1"/>
    </source>
</evidence>
<proteinExistence type="inferred from homology"/>
<keyword evidence="4" id="KW-0539">Nucleus</keyword>
<reference evidence="6" key="1">
    <citation type="submission" date="2022-12" db="EMBL/GenBank/DDBJ databases">
        <title>Draft genome assemblies for two species of Escallonia (Escalloniales).</title>
        <authorList>
            <person name="Chanderbali A."/>
            <person name="Dervinis C."/>
            <person name="Anghel I."/>
            <person name="Soltis D."/>
            <person name="Soltis P."/>
            <person name="Zapata F."/>
        </authorList>
    </citation>
    <scope>NUCLEOTIDE SEQUENCE</scope>
    <source>
        <strain evidence="6">UCBG64.0493</strain>
        <tissue evidence="6">Leaf</tissue>
    </source>
</reference>
<evidence type="ECO:0000256" key="3">
    <source>
        <dbReference type="ARBA" id="ARBA00023054"/>
    </source>
</evidence>
<dbReference type="Pfam" id="PF09805">
    <property type="entry name" value="Nop25"/>
    <property type="match status" value="1"/>
</dbReference>
<dbReference type="Proteomes" id="UP001188597">
    <property type="component" value="Unassembled WGS sequence"/>
</dbReference>
<dbReference type="GO" id="GO:0019843">
    <property type="term" value="F:rRNA binding"/>
    <property type="evidence" value="ECO:0007669"/>
    <property type="project" value="TreeGrafter"/>
</dbReference>
<accession>A0AA88VU19</accession>
<keyword evidence="3" id="KW-0175">Coiled coil</keyword>
<dbReference type="PANTHER" id="PTHR14577">
    <property type="entry name" value="NUCLEOLAR PROTEIN 12"/>
    <property type="match status" value="1"/>
</dbReference>
<dbReference type="AlphaFoldDB" id="A0AA88VU19"/>
<feature type="compositionally biased region" description="Basic residues" evidence="5">
    <location>
        <begin position="51"/>
        <end position="61"/>
    </location>
</feature>
<protein>
    <recommendedName>
        <fullName evidence="8">Ribosomal RNA-processing protein 17</fullName>
    </recommendedName>
</protein>
<dbReference type="EMBL" id="JAVXUP010001300">
    <property type="protein sequence ID" value="KAK3013399.1"/>
    <property type="molecule type" value="Genomic_DNA"/>
</dbReference>
<keyword evidence="7" id="KW-1185">Reference proteome</keyword>
<evidence type="ECO:0000256" key="2">
    <source>
        <dbReference type="ARBA" id="ARBA00007175"/>
    </source>
</evidence>
<comment type="subcellular location">
    <subcellularLocation>
        <location evidence="1">Nucleus</location>
        <location evidence="1">Nucleolus</location>
    </subcellularLocation>
</comment>
<comment type="similarity">
    <text evidence="2">Belongs to the RRP17 family.</text>
</comment>
<evidence type="ECO:0000256" key="4">
    <source>
        <dbReference type="ARBA" id="ARBA00023242"/>
    </source>
</evidence>
<evidence type="ECO:0008006" key="8">
    <source>
        <dbReference type="Google" id="ProtNLM"/>
    </source>
</evidence>
<evidence type="ECO:0000256" key="1">
    <source>
        <dbReference type="ARBA" id="ARBA00004604"/>
    </source>
</evidence>
<gene>
    <name evidence="6" type="ORF">RJ639_009460</name>
</gene>
<comment type="caution">
    <text evidence="6">The sequence shown here is derived from an EMBL/GenBank/DDBJ whole genome shotgun (WGS) entry which is preliminary data.</text>
</comment>
<dbReference type="GO" id="GO:0005730">
    <property type="term" value="C:nucleolus"/>
    <property type="evidence" value="ECO:0007669"/>
    <property type="project" value="UniProtKB-SubCell"/>
</dbReference>
<sequence>MAVEAEEEGGGGGGGQLPRIRARHIKKRSLKNKSLSVSFNEKDLKDYVTGFHKRKKKRRKEAQHQLEEVERRKRIERRKKRKLERESVYGEAPSDTGAEPDEVGEDDEPEKENELITSVSGI</sequence>